<proteinExistence type="predicted"/>
<dbReference type="Proteomes" id="UP000481153">
    <property type="component" value="Unassembled WGS sequence"/>
</dbReference>
<feature type="transmembrane region" description="Helical" evidence="1">
    <location>
        <begin position="238"/>
        <end position="255"/>
    </location>
</feature>
<dbReference type="EMBL" id="VJMJ01000247">
    <property type="protein sequence ID" value="KAF0725231.1"/>
    <property type="molecule type" value="Genomic_DNA"/>
</dbReference>
<organism evidence="2 3">
    <name type="scientific">Aphanomyces euteiches</name>
    <dbReference type="NCBI Taxonomy" id="100861"/>
    <lineage>
        <taxon>Eukaryota</taxon>
        <taxon>Sar</taxon>
        <taxon>Stramenopiles</taxon>
        <taxon>Oomycota</taxon>
        <taxon>Saprolegniomycetes</taxon>
        <taxon>Saprolegniales</taxon>
        <taxon>Verrucalvaceae</taxon>
        <taxon>Aphanomyces</taxon>
    </lineage>
</organism>
<gene>
    <name evidence="2" type="ORF">Ae201684_016248</name>
</gene>
<feature type="transmembrane region" description="Helical" evidence="1">
    <location>
        <begin position="202"/>
        <end position="226"/>
    </location>
</feature>
<evidence type="ECO:0000313" key="3">
    <source>
        <dbReference type="Proteomes" id="UP000481153"/>
    </source>
</evidence>
<evidence type="ECO:0000313" key="2">
    <source>
        <dbReference type="EMBL" id="KAF0725231.1"/>
    </source>
</evidence>
<keyword evidence="1" id="KW-1133">Transmembrane helix</keyword>
<feature type="transmembrane region" description="Helical" evidence="1">
    <location>
        <begin position="69"/>
        <end position="87"/>
    </location>
</feature>
<feature type="transmembrane region" description="Helical" evidence="1">
    <location>
        <begin position="116"/>
        <end position="135"/>
    </location>
</feature>
<feature type="transmembrane region" description="Helical" evidence="1">
    <location>
        <begin position="18"/>
        <end position="36"/>
    </location>
</feature>
<accession>A0A6G0WEV8</accession>
<dbReference type="VEuPathDB" id="FungiDB:AeMF1_014688"/>
<protein>
    <recommendedName>
        <fullName evidence="4">DUF4203 domain-containing protein</fullName>
    </recommendedName>
</protein>
<sequence>MIAADSTSGDMPSISSNATYAAIGVSTLLIGVLVAWKKPQLMWPFIMAACAATAVIILAEVCSTQTLEALFCAASVILGAIVAFRGLSGSPSLSTAISALVATGFFISISYSVKAIFIPLAVVAVGFAVAVVLVLPRCGRFMIGAAAPIGLLDAIFCAITHRHVTLMAAYDNLASDVIGAVLSAAVVALGCGILALRLSDSSIYLVQMTCMTGSFLASLSISGVLLICIQSLSMSAGVWIRLIFGTVLVGCSWHHNAILLRTAGSAAPQPTLPTKETPMGTFASVQAV</sequence>
<evidence type="ECO:0008006" key="4">
    <source>
        <dbReference type="Google" id="ProtNLM"/>
    </source>
</evidence>
<dbReference type="AlphaFoldDB" id="A0A6G0WEV8"/>
<feature type="transmembrane region" description="Helical" evidence="1">
    <location>
        <begin position="173"/>
        <end position="196"/>
    </location>
</feature>
<name>A0A6G0WEV8_9STRA</name>
<keyword evidence="1" id="KW-0472">Membrane</keyword>
<keyword evidence="3" id="KW-1185">Reference proteome</keyword>
<reference evidence="2 3" key="1">
    <citation type="submission" date="2019-07" db="EMBL/GenBank/DDBJ databases">
        <title>Genomics analysis of Aphanomyces spp. identifies a new class of oomycete effector associated with host adaptation.</title>
        <authorList>
            <person name="Gaulin E."/>
        </authorList>
    </citation>
    <scope>NUCLEOTIDE SEQUENCE [LARGE SCALE GENOMIC DNA]</scope>
    <source>
        <strain evidence="2 3">ATCC 201684</strain>
    </source>
</reference>
<comment type="caution">
    <text evidence="2">The sequence shown here is derived from an EMBL/GenBank/DDBJ whole genome shotgun (WGS) entry which is preliminary data.</text>
</comment>
<feature type="transmembrane region" description="Helical" evidence="1">
    <location>
        <begin position="141"/>
        <end position="161"/>
    </location>
</feature>
<feature type="transmembrane region" description="Helical" evidence="1">
    <location>
        <begin position="42"/>
        <end position="62"/>
    </location>
</feature>
<keyword evidence="1" id="KW-0812">Transmembrane</keyword>
<evidence type="ECO:0000256" key="1">
    <source>
        <dbReference type="SAM" id="Phobius"/>
    </source>
</evidence>